<accession>A0A7G9RWC3</accession>
<dbReference type="Pfam" id="PF05960">
    <property type="entry name" value="DUF885"/>
    <property type="match status" value="1"/>
</dbReference>
<reference evidence="2 3" key="1">
    <citation type="submission" date="2020-08" db="EMBL/GenBank/DDBJ databases">
        <title>Genome sequence of Erysipelothrix inopinata DSM 15511T.</title>
        <authorList>
            <person name="Hyun D.-W."/>
            <person name="Bae J.-W."/>
        </authorList>
    </citation>
    <scope>NUCLEOTIDE SEQUENCE [LARGE SCALE GENOMIC DNA]</scope>
    <source>
        <strain evidence="2 3">DSM 15511</strain>
    </source>
</reference>
<dbReference type="PANTHER" id="PTHR33361">
    <property type="entry name" value="GLR0591 PROTEIN"/>
    <property type="match status" value="1"/>
</dbReference>
<feature type="signal peptide" evidence="1">
    <location>
        <begin position="1"/>
        <end position="21"/>
    </location>
</feature>
<evidence type="ECO:0000313" key="3">
    <source>
        <dbReference type="Proteomes" id="UP000515928"/>
    </source>
</evidence>
<dbReference type="KEGG" id="eio:H9L01_05760"/>
<dbReference type="InterPro" id="IPR010281">
    <property type="entry name" value="DUF885"/>
</dbReference>
<dbReference type="PROSITE" id="PS51257">
    <property type="entry name" value="PROKAR_LIPOPROTEIN"/>
    <property type="match status" value="1"/>
</dbReference>
<proteinExistence type="predicted"/>
<name>A0A7G9RWC3_9FIRM</name>
<dbReference type="RefSeq" id="WP_187533032.1">
    <property type="nucleotide sequence ID" value="NZ_CBCSHU010000002.1"/>
</dbReference>
<dbReference type="Proteomes" id="UP000515928">
    <property type="component" value="Chromosome"/>
</dbReference>
<sequence>MKKLLLSILALLLVLTGCTQKESKELDYTEVMNEMFESAVNGTDFGINFLFLNPEKFGIERTDYKATFTTKEDYAASIEDSKNLLKELSQIDVSDLNDQQKLDLEVVKESLETSIAMEKFYEYETGSGLIGYSRSLMNSLTSTLESYRFRDEQDVKGYLSYVESLPATFKGAVELELTRQKNGTGFGQEELDEIVSQAQTTADSINDDFFLIDHFNTELATIDSVKNDTKLMATYQQRNKEAITKSLKESYQIIADGLKDIEAKPSTGLAGRKDGKEYYEVLLQQETGRKLSMRKIKKKLDQWEEENILTLMAIARAGNYDKYQAMYAANKYGDFKDGFELISFIEANMNDDFPEIETVNYDLKKVDDSISEGASPAFYFTPAMDYDGSEKQHIYINGDFDNKSFTTYSHESVPGHMYQFNYFIQKNTEQAPVRSLLNYSGHAEGWANYVENRGVAYLYDEEYYDFYQAITNLNKIMEVRFDIGVNYDGWSVEEFHDQLLEATGNPEISEDVSKKIFLTLAHTPAAAPTYYLSSLYIEEMRQEYLKNHEGSTNKQFHEAFLDLGPASFDTIDKFLK</sequence>
<feature type="chain" id="PRO_5038568611" evidence="1">
    <location>
        <begin position="22"/>
        <end position="576"/>
    </location>
</feature>
<organism evidence="2 3">
    <name type="scientific">Erysipelothrix inopinata</name>
    <dbReference type="NCBI Taxonomy" id="225084"/>
    <lineage>
        <taxon>Bacteria</taxon>
        <taxon>Bacillati</taxon>
        <taxon>Bacillota</taxon>
        <taxon>Erysipelotrichia</taxon>
        <taxon>Erysipelotrichales</taxon>
        <taxon>Erysipelotrichaceae</taxon>
        <taxon>Erysipelothrix</taxon>
    </lineage>
</organism>
<keyword evidence="1" id="KW-0732">Signal</keyword>
<evidence type="ECO:0000313" key="2">
    <source>
        <dbReference type="EMBL" id="QNN59898.1"/>
    </source>
</evidence>
<keyword evidence="3" id="KW-1185">Reference proteome</keyword>
<dbReference type="EMBL" id="CP060715">
    <property type="protein sequence ID" value="QNN59898.1"/>
    <property type="molecule type" value="Genomic_DNA"/>
</dbReference>
<gene>
    <name evidence="2" type="ORF">H9L01_05760</name>
</gene>
<dbReference type="AlphaFoldDB" id="A0A7G9RWC3"/>
<evidence type="ECO:0000256" key="1">
    <source>
        <dbReference type="SAM" id="SignalP"/>
    </source>
</evidence>
<dbReference type="PANTHER" id="PTHR33361:SF2">
    <property type="entry name" value="DUF885 DOMAIN-CONTAINING PROTEIN"/>
    <property type="match status" value="1"/>
</dbReference>
<protein>
    <submittedName>
        <fullName evidence="2">DUF885 domain-containing protein</fullName>
    </submittedName>
</protein>